<dbReference type="Pfam" id="PF15786">
    <property type="entry name" value="PET117"/>
    <property type="match status" value="1"/>
</dbReference>
<proteinExistence type="inferred from homology"/>
<feature type="coiled-coil region" evidence="5">
    <location>
        <begin position="66"/>
        <end position="96"/>
    </location>
</feature>
<evidence type="ECO:0000256" key="2">
    <source>
        <dbReference type="ARBA" id="ARBA00008197"/>
    </source>
</evidence>
<keyword evidence="3" id="KW-0809">Transit peptide</keyword>
<dbReference type="EMBL" id="JAACJP010000040">
    <property type="protein sequence ID" value="KAF5373321.1"/>
    <property type="molecule type" value="Genomic_DNA"/>
</dbReference>
<keyword evidence="8" id="KW-1185">Reference proteome</keyword>
<dbReference type="AlphaFoldDB" id="A0A8H5GXW8"/>
<dbReference type="PANTHER" id="PTHR28163">
    <property type="entry name" value="PROTEIN PET117 HOMOLOG, MITOCHONDRIAL"/>
    <property type="match status" value="1"/>
</dbReference>
<protein>
    <recommendedName>
        <fullName evidence="9">Cytochrome c oxidase assembly protein</fullName>
    </recommendedName>
</protein>
<evidence type="ECO:0000256" key="5">
    <source>
        <dbReference type="SAM" id="Coils"/>
    </source>
</evidence>
<comment type="caution">
    <text evidence="7">The sequence shown here is derived from an EMBL/GenBank/DDBJ whole genome shotgun (WGS) entry which is preliminary data.</text>
</comment>
<evidence type="ECO:0000256" key="6">
    <source>
        <dbReference type="SAM" id="Phobius"/>
    </source>
</evidence>
<organism evidence="7 8">
    <name type="scientific">Tricholomella constricta</name>
    <dbReference type="NCBI Taxonomy" id="117010"/>
    <lineage>
        <taxon>Eukaryota</taxon>
        <taxon>Fungi</taxon>
        <taxon>Dikarya</taxon>
        <taxon>Basidiomycota</taxon>
        <taxon>Agaricomycotina</taxon>
        <taxon>Agaricomycetes</taxon>
        <taxon>Agaricomycetidae</taxon>
        <taxon>Agaricales</taxon>
        <taxon>Tricholomatineae</taxon>
        <taxon>Lyophyllaceae</taxon>
        <taxon>Tricholomella</taxon>
    </lineage>
</organism>
<comment type="similarity">
    <text evidence="2">Belongs to the PET117 family.</text>
</comment>
<evidence type="ECO:0000256" key="3">
    <source>
        <dbReference type="ARBA" id="ARBA00022946"/>
    </source>
</evidence>
<dbReference type="Proteomes" id="UP000565441">
    <property type="component" value="Unassembled WGS sequence"/>
</dbReference>
<dbReference type="InterPro" id="IPR031568">
    <property type="entry name" value="Pet117"/>
</dbReference>
<evidence type="ECO:0000256" key="4">
    <source>
        <dbReference type="ARBA" id="ARBA00023128"/>
    </source>
</evidence>
<dbReference type="PANTHER" id="PTHR28163:SF1">
    <property type="entry name" value="PROTEIN PET117 HOMOLOG, MITOCHONDRIAL"/>
    <property type="match status" value="1"/>
</dbReference>
<name>A0A8H5GXW8_9AGAR</name>
<evidence type="ECO:0008006" key="9">
    <source>
        <dbReference type="Google" id="ProtNLM"/>
    </source>
</evidence>
<evidence type="ECO:0000313" key="7">
    <source>
        <dbReference type="EMBL" id="KAF5373321.1"/>
    </source>
</evidence>
<dbReference type="GO" id="GO:0033617">
    <property type="term" value="P:mitochondrial respiratory chain complex IV assembly"/>
    <property type="evidence" value="ECO:0007669"/>
    <property type="project" value="TreeGrafter"/>
</dbReference>
<keyword evidence="5" id="KW-0175">Coiled coil</keyword>
<feature type="transmembrane region" description="Helical" evidence="6">
    <location>
        <begin position="34"/>
        <end position="52"/>
    </location>
</feature>
<reference evidence="7 8" key="1">
    <citation type="journal article" date="2020" name="ISME J.">
        <title>Uncovering the hidden diversity of litter-decomposition mechanisms in mushroom-forming fungi.</title>
        <authorList>
            <person name="Floudas D."/>
            <person name="Bentzer J."/>
            <person name="Ahren D."/>
            <person name="Johansson T."/>
            <person name="Persson P."/>
            <person name="Tunlid A."/>
        </authorList>
    </citation>
    <scope>NUCLEOTIDE SEQUENCE [LARGE SCALE GENOMIC DNA]</scope>
    <source>
        <strain evidence="7 8">CBS 661.87</strain>
    </source>
</reference>
<keyword evidence="6" id="KW-1133">Transmembrane helix</keyword>
<keyword evidence="4" id="KW-0496">Mitochondrion</keyword>
<evidence type="ECO:0000313" key="8">
    <source>
        <dbReference type="Proteomes" id="UP000565441"/>
    </source>
</evidence>
<comment type="subcellular location">
    <subcellularLocation>
        <location evidence="1">Mitochondrion</location>
    </subcellularLocation>
</comment>
<keyword evidence="6" id="KW-0472">Membrane</keyword>
<accession>A0A8H5GXW8</accession>
<dbReference type="OrthoDB" id="76305at2759"/>
<evidence type="ECO:0000256" key="1">
    <source>
        <dbReference type="ARBA" id="ARBA00004173"/>
    </source>
</evidence>
<gene>
    <name evidence="7" type="ORF">D9615_007420</name>
</gene>
<sequence length="104" mass="12375">MFAFVVDRHVLVCAPGSHNHSQRPRRMQNKGAKLTLLGAVLVSSLTIWAVHFQQDQERENMYKGVLRDDERRREKMRQREQELEESRKKRELYERVQAVERAAD</sequence>
<keyword evidence="6" id="KW-0812">Transmembrane</keyword>
<dbReference type="GO" id="GO:0005739">
    <property type="term" value="C:mitochondrion"/>
    <property type="evidence" value="ECO:0007669"/>
    <property type="project" value="UniProtKB-SubCell"/>
</dbReference>